<evidence type="ECO:0000313" key="6">
    <source>
        <dbReference type="Proteomes" id="UP001501803"/>
    </source>
</evidence>
<sequence length="128" mass="13172">MPVISLSGHGLPADQIHRQLGSVIAAGQLAAGEKLPSVRQLARDLNVAAGTVAKAYKLLEQDGLVTSQAGGGTRVSARVTTTPTEVLRAARALADVAQRYGLSHDEAVGALQASWPRDDQDAPASPGI</sequence>
<comment type="caution">
    <text evidence="5">The sequence shown here is derived from an EMBL/GenBank/DDBJ whole genome shotgun (WGS) entry which is preliminary data.</text>
</comment>
<keyword evidence="6" id="KW-1185">Reference proteome</keyword>
<evidence type="ECO:0000313" key="5">
    <source>
        <dbReference type="EMBL" id="GAA3867533.1"/>
    </source>
</evidence>
<evidence type="ECO:0000256" key="2">
    <source>
        <dbReference type="ARBA" id="ARBA00023125"/>
    </source>
</evidence>
<keyword evidence="2" id="KW-0238">DNA-binding</keyword>
<evidence type="ECO:0000256" key="1">
    <source>
        <dbReference type="ARBA" id="ARBA00023015"/>
    </source>
</evidence>
<dbReference type="PROSITE" id="PS50949">
    <property type="entry name" value="HTH_GNTR"/>
    <property type="match status" value="1"/>
</dbReference>
<proteinExistence type="predicted"/>
<dbReference type="Proteomes" id="UP001501803">
    <property type="component" value="Unassembled WGS sequence"/>
</dbReference>
<dbReference type="PANTHER" id="PTHR38445:SF9">
    <property type="entry name" value="HTH-TYPE TRANSCRIPTIONAL REPRESSOR YTRA"/>
    <property type="match status" value="1"/>
</dbReference>
<dbReference type="RefSeq" id="WP_345062641.1">
    <property type="nucleotide sequence ID" value="NZ_BAABCN010000002.1"/>
</dbReference>
<organism evidence="5 6">
    <name type="scientific">Leifsonia kafniensis</name>
    <dbReference type="NCBI Taxonomy" id="475957"/>
    <lineage>
        <taxon>Bacteria</taxon>
        <taxon>Bacillati</taxon>
        <taxon>Actinomycetota</taxon>
        <taxon>Actinomycetes</taxon>
        <taxon>Micrococcales</taxon>
        <taxon>Microbacteriaceae</taxon>
        <taxon>Leifsonia</taxon>
    </lineage>
</organism>
<dbReference type="SMART" id="SM00345">
    <property type="entry name" value="HTH_GNTR"/>
    <property type="match status" value="1"/>
</dbReference>
<dbReference type="EMBL" id="BAABCN010000002">
    <property type="protein sequence ID" value="GAA3867533.1"/>
    <property type="molecule type" value="Genomic_DNA"/>
</dbReference>
<dbReference type="Gene3D" id="1.10.10.10">
    <property type="entry name" value="Winged helix-like DNA-binding domain superfamily/Winged helix DNA-binding domain"/>
    <property type="match status" value="1"/>
</dbReference>
<reference evidence="6" key="1">
    <citation type="journal article" date="2019" name="Int. J. Syst. Evol. Microbiol.">
        <title>The Global Catalogue of Microorganisms (GCM) 10K type strain sequencing project: providing services to taxonomists for standard genome sequencing and annotation.</title>
        <authorList>
            <consortium name="The Broad Institute Genomics Platform"/>
            <consortium name="The Broad Institute Genome Sequencing Center for Infectious Disease"/>
            <person name="Wu L."/>
            <person name="Ma J."/>
        </authorList>
    </citation>
    <scope>NUCLEOTIDE SEQUENCE [LARGE SCALE GENOMIC DNA]</scope>
    <source>
        <strain evidence="6">JCM 17021</strain>
    </source>
</reference>
<dbReference type="PANTHER" id="PTHR38445">
    <property type="entry name" value="HTH-TYPE TRANSCRIPTIONAL REPRESSOR YTRA"/>
    <property type="match status" value="1"/>
</dbReference>
<dbReference type="SUPFAM" id="SSF46785">
    <property type="entry name" value="Winged helix' DNA-binding domain"/>
    <property type="match status" value="1"/>
</dbReference>
<keyword evidence="1" id="KW-0805">Transcription regulation</keyword>
<accession>A0ABP7K8I7</accession>
<dbReference type="InterPro" id="IPR000524">
    <property type="entry name" value="Tscrpt_reg_HTH_GntR"/>
</dbReference>
<dbReference type="CDD" id="cd07377">
    <property type="entry name" value="WHTH_GntR"/>
    <property type="match status" value="1"/>
</dbReference>
<dbReference type="InterPro" id="IPR036388">
    <property type="entry name" value="WH-like_DNA-bd_sf"/>
</dbReference>
<evidence type="ECO:0000256" key="3">
    <source>
        <dbReference type="ARBA" id="ARBA00023163"/>
    </source>
</evidence>
<gene>
    <name evidence="5" type="ORF">GCM10022381_08790</name>
</gene>
<dbReference type="Pfam" id="PF00392">
    <property type="entry name" value="GntR"/>
    <property type="match status" value="1"/>
</dbReference>
<evidence type="ECO:0000259" key="4">
    <source>
        <dbReference type="PROSITE" id="PS50949"/>
    </source>
</evidence>
<name>A0ABP7K8I7_9MICO</name>
<protein>
    <submittedName>
        <fullName evidence="5">GntR family transcriptional regulator</fullName>
    </submittedName>
</protein>
<feature type="domain" description="HTH gntR-type" evidence="4">
    <location>
        <begin position="10"/>
        <end position="78"/>
    </location>
</feature>
<dbReference type="InterPro" id="IPR036390">
    <property type="entry name" value="WH_DNA-bd_sf"/>
</dbReference>
<keyword evidence="3" id="KW-0804">Transcription</keyword>